<reference evidence="1" key="1">
    <citation type="submission" date="2021-02" db="EMBL/GenBank/DDBJ databases">
        <authorList>
            <person name="Nowell W R."/>
        </authorList>
    </citation>
    <scope>NUCLEOTIDE SEQUENCE</scope>
</reference>
<comment type="caution">
    <text evidence="1">The sequence shown here is derived from an EMBL/GenBank/DDBJ whole genome shotgun (WGS) entry which is preliminary data.</text>
</comment>
<evidence type="ECO:0000313" key="2">
    <source>
        <dbReference type="Proteomes" id="UP000681967"/>
    </source>
</evidence>
<organism evidence="1 2">
    <name type="scientific">Rotaria magnacalcarata</name>
    <dbReference type="NCBI Taxonomy" id="392030"/>
    <lineage>
        <taxon>Eukaryota</taxon>
        <taxon>Metazoa</taxon>
        <taxon>Spiralia</taxon>
        <taxon>Gnathifera</taxon>
        <taxon>Rotifera</taxon>
        <taxon>Eurotatoria</taxon>
        <taxon>Bdelloidea</taxon>
        <taxon>Philodinida</taxon>
        <taxon>Philodinidae</taxon>
        <taxon>Rotaria</taxon>
    </lineage>
</organism>
<accession>A0A8S3FU00</accession>
<dbReference type="AlphaFoldDB" id="A0A8S3FU00"/>
<name>A0A8S3FU00_9BILA</name>
<proteinExistence type="predicted"/>
<dbReference type="Proteomes" id="UP000681967">
    <property type="component" value="Unassembled WGS sequence"/>
</dbReference>
<evidence type="ECO:0000313" key="1">
    <source>
        <dbReference type="EMBL" id="CAF5139913.1"/>
    </source>
</evidence>
<sequence length="148" mass="17732">MNVGAIINNRLYTNGSIDLYFIKSSNNDYFIFHLKHDYIDRTHVFTIESKYKFFNQTNQALLCYVLPISKQQYTIDYPFNCLELKSNEKMNLYRFQGIPSSDIIYYLLFQNEANDKQYLSKPIRLFPKIDDNDNRQCCCLFKKDDQIK</sequence>
<protein>
    <submittedName>
        <fullName evidence="1">Uncharacterized protein</fullName>
    </submittedName>
</protein>
<dbReference type="EMBL" id="CAJOBH010251672">
    <property type="protein sequence ID" value="CAF5139913.1"/>
    <property type="molecule type" value="Genomic_DNA"/>
</dbReference>
<gene>
    <name evidence="1" type="ORF">BYL167_LOCUS69991</name>
</gene>